<evidence type="ECO:0000256" key="5">
    <source>
        <dbReference type="ARBA" id="ARBA00023239"/>
    </source>
</evidence>
<gene>
    <name evidence="10" type="ORF">TGAMA5MH_04478</name>
</gene>
<dbReference type="GO" id="GO:0046872">
    <property type="term" value="F:metal ion binding"/>
    <property type="evidence" value="ECO:0007669"/>
    <property type="project" value="UniProtKB-KW"/>
</dbReference>
<evidence type="ECO:0000256" key="4">
    <source>
        <dbReference type="ARBA" id="ARBA00022833"/>
    </source>
</evidence>
<dbReference type="EMBL" id="MTYH01000037">
    <property type="protein sequence ID" value="PNP43506.1"/>
    <property type="molecule type" value="Genomic_DNA"/>
</dbReference>
<keyword evidence="2" id="KW-0479">Metal-binding</keyword>
<comment type="similarity">
    <text evidence="1">Belongs to the metallo-dependent hydrolases superfamily. ACMSD family.</text>
</comment>
<dbReference type="GO" id="GO:0019748">
    <property type="term" value="P:secondary metabolic process"/>
    <property type="evidence" value="ECO:0007669"/>
    <property type="project" value="TreeGrafter"/>
</dbReference>
<dbReference type="PANTHER" id="PTHR21240">
    <property type="entry name" value="2-AMINO-3-CARBOXYLMUCONATE-6-SEMIALDEHYDE DECARBOXYLASE"/>
    <property type="match status" value="1"/>
</dbReference>
<dbReference type="AlphaFoldDB" id="A0A2K0TD97"/>
<dbReference type="GO" id="GO:0016787">
    <property type="term" value="F:hydrolase activity"/>
    <property type="evidence" value="ECO:0007669"/>
    <property type="project" value="InterPro"/>
</dbReference>
<comment type="caution">
    <text evidence="10">The sequence shown here is derived from an EMBL/GenBank/DDBJ whole genome shotgun (WGS) entry which is preliminary data.</text>
</comment>
<dbReference type="Pfam" id="PF04909">
    <property type="entry name" value="Amidohydro_2"/>
    <property type="match status" value="1"/>
</dbReference>
<evidence type="ECO:0000259" key="9">
    <source>
        <dbReference type="Pfam" id="PF04909"/>
    </source>
</evidence>
<evidence type="ECO:0000256" key="3">
    <source>
        <dbReference type="ARBA" id="ARBA00022793"/>
    </source>
</evidence>
<protein>
    <recommendedName>
        <fullName evidence="7">6-methylsalicylate decarboxylase</fullName>
        <ecNumber evidence="7">4.1.1.52</ecNumber>
    </recommendedName>
</protein>
<evidence type="ECO:0000256" key="2">
    <source>
        <dbReference type="ARBA" id="ARBA00022723"/>
    </source>
</evidence>
<reference evidence="10 11" key="1">
    <citation type="submission" date="2017-02" db="EMBL/GenBank/DDBJ databases">
        <title>Genomes of Trichoderma spp. with biocontrol activity.</title>
        <authorList>
            <person name="Gardiner D."/>
            <person name="Kazan K."/>
            <person name="Vos C."/>
            <person name="Harvey P."/>
        </authorList>
    </citation>
    <scope>NUCLEOTIDE SEQUENCE [LARGE SCALE GENOMIC DNA]</scope>
    <source>
        <strain evidence="10 11">A5MH</strain>
    </source>
</reference>
<evidence type="ECO:0000256" key="1">
    <source>
        <dbReference type="ARBA" id="ARBA00005871"/>
    </source>
</evidence>
<evidence type="ECO:0000313" key="11">
    <source>
        <dbReference type="Proteomes" id="UP000236546"/>
    </source>
</evidence>
<evidence type="ECO:0000313" key="10">
    <source>
        <dbReference type="EMBL" id="PNP43506.1"/>
    </source>
</evidence>
<dbReference type="OrthoDB" id="2832284at2759"/>
<evidence type="ECO:0000256" key="6">
    <source>
        <dbReference type="ARBA" id="ARBA00036832"/>
    </source>
</evidence>
<name>A0A2K0TD97_9HYPO</name>
<proteinExistence type="inferred from homology"/>
<dbReference type="Proteomes" id="UP000236546">
    <property type="component" value="Unassembled WGS sequence"/>
</dbReference>
<dbReference type="InterPro" id="IPR032466">
    <property type="entry name" value="Metal_Hydrolase"/>
</dbReference>
<evidence type="ECO:0000256" key="7">
    <source>
        <dbReference type="ARBA" id="ARBA00038889"/>
    </source>
</evidence>
<dbReference type="GO" id="GO:0005829">
    <property type="term" value="C:cytosol"/>
    <property type="evidence" value="ECO:0007669"/>
    <property type="project" value="TreeGrafter"/>
</dbReference>
<keyword evidence="5 8" id="KW-0456">Lyase</keyword>
<accession>A0A2K0TD97</accession>
<comment type="catalytic activity">
    <reaction evidence="6">
        <text>6-methylsalicylate + H(+) = 3-methylphenol + CO2</text>
        <dbReference type="Rhea" id="RHEA:23112"/>
        <dbReference type="ChEBI" id="CHEBI:15378"/>
        <dbReference type="ChEBI" id="CHEBI:16526"/>
        <dbReference type="ChEBI" id="CHEBI:17231"/>
        <dbReference type="ChEBI" id="CHEBI:36658"/>
        <dbReference type="EC" id="4.1.1.52"/>
    </reaction>
    <physiologicalReaction direction="left-to-right" evidence="6">
        <dbReference type="Rhea" id="RHEA:23113"/>
    </physiologicalReaction>
</comment>
<keyword evidence="3 8" id="KW-0210">Decarboxylase</keyword>
<dbReference type="GO" id="GO:0047596">
    <property type="term" value="F:6-methylsalicylate decarboxylase activity"/>
    <property type="evidence" value="ECO:0007669"/>
    <property type="project" value="UniProtKB-EC"/>
</dbReference>
<keyword evidence="4" id="KW-0862">Zinc</keyword>
<dbReference type="EC" id="4.1.1.52" evidence="7"/>
<dbReference type="PANTHER" id="PTHR21240:SF29">
    <property type="entry name" value="AMIDOHYDROLASE-RELATED DOMAIN-CONTAINING PROTEIN"/>
    <property type="match status" value="1"/>
</dbReference>
<dbReference type="Gene3D" id="3.20.20.140">
    <property type="entry name" value="Metal-dependent hydrolases"/>
    <property type="match status" value="1"/>
</dbReference>
<dbReference type="InterPro" id="IPR032465">
    <property type="entry name" value="ACMSD"/>
</dbReference>
<dbReference type="SUPFAM" id="SSF51556">
    <property type="entry name" value="Metallo-dependent hydrolases"/>
    <property type="match status" value="1"/>
</dbReference>
<organism evidence="10 11">
    <name type="scientific">Trichoderma gamsii</name>
    <dbReference type="NCBI Taxonomy" id="398673"/>
    <lineage>
        <taxon>Eukaryota</taxon>
        <taxon>Fungi</taxon>
        <taxon>Dikarya</taxon>
        <taxon>Ascomycota</taxon>
        <taxon>Pezizomycotina</taxon>
        <taxon>Sordariomycetes</taxon>
        <taxon>Hypocreomycetidae</taxon>
        <taxon>Hypocreales</taxon>
        <taxon>Hypocreaceae</taxon>
        <taxon>Trichoderma</taxon>
    </lineage>
</organism>
<sequence length="319" mass="34998">MASKVDVHHHVYPPVYSQALKEIGGDPSGWFVPDWTVEADLDLANTVGIKKTILSVTAPGPSCVGDSSKALSLAQDCNDYVASIRDERPQNYGFFLVLPSLFDTEACLKEIARGLDELHADGVVIYTRYGPDNTYLGNEAFLPIWKELNKRKAVVFVHPTHAVDTALVNSKMPQPMFDYPHETGRTAMDLITSGRLINDCADCKIILSHGGGTLPSLIGRVSGLLPFTQIGKGYSPDDIRSQARRFYYDTALSSDSATMKGLFEVADPTHVLFGSDFPNAPNDSIKYFTNLLKDAGKAVNIDVEDIYFKNALKMFPGVE</sequence>
<dbReference type="InterPro" id="IPR006680">
    <property type="entry name" value="Amidohydro-rel"/>
</dbReference>
<feature type="domain" description="Amidohydrolase-related" evidence="9">
    <location>
        <begin position="5"/>
        <end position="316"/>
    </location>
</feature>
<evidence type="ECO:0000256" key="8">
    <source>
        <dbReference type="RuleBase" id="RU366045"/>
    </source>
</evidence>